<proteinExistence type="inferred from homology"/>
<keyword evidence="5" id="KW-0573">Peptidoglycan synthesis</keyword>
<feature type="binding site" evidence="8">
    <location>
        <position position="298"/>
    </location>
    <ligand>
        <name>substrate</name>
    </ligand>
</feature>
<dbReference type="InterPro" id="IPR012338">
    <property type="entry name" value="Beta-lactam/transpept-like"/>
</dbReference>
<gene>
    <name evidence="11" type="ORF">CO172_01265</name>
</gene>
<dbReference type="PANTHER" id="PTHR21581:SF26">
    <property type="entry name" value="D-ALANYL-D-ALANINE ENDOPEPTIDASE"/>
    <property type="match status" value="1"/>
</dbReference>
<keyword evidence="6" id="KW-0961">Cell wall biogenesis/degradation</keyword>
<comment type="caution">
    <text evidence="11">The sequence shown here is derived from an EMBL/GenBank/DDBJ whole genome shotgun (WGS) entry which is preliminary data.</text>
</comment>
<feature type="active site" description="Acyl-ester intermediate" evidence="7">
    <location>
        <position position="134"/>
    </location>
</feature>
<evidence type="ECO:0000256" key="4">
    <source>
        <dbReference type="ARBA" id="ARBA00022960"/>
    </source>
</evidence>
<feature type="active site" description="Proton acceptor" evidence="7">
    <location>
        <position position="137"/>
    </location>
</feature>
<dbReference type="PRINTS" id="PR00725">
    <property type="entry name" value="DADACBPTASE1"/>
</dbReference>
<evidence type="ECO:0000256" key="3">
    <source>
        <dbReference type="ARBA" id="ARBA00022801"/>
    </source>
</evidence>
<sequence>MGFFGCRLRLICLMFVFLFIPVQTGFLMEKETSLVSIYLSRPDLQAAFDSQTWQSTGVSHAGFLLDLVDWARQYGWKEYPKQLEKYRPLTKTSLEKVKEKEVPKVSAQSYIILDRHSGIVLAEKKSTTIWPIASLTKLMAASTVLNQTTNPSSSQAILASDEVGGARLVVNPGTKFTLNNLLYAALVGSANNAARALSHSTNLSIEDFIGAMNKKAQTLGLIHTHFVESSGIDPKNISTAREMAKLAHDVFSQKAIQHYTTTAVKYITSLSGVEKKLINTNWMLWKPEFDDVYVTSGKTGYLEESNWNLVVSLRPDGSSVDKEILLVLFGSDSRGQSFIDAKALAQWIWQTHSPAPVPVQELQ</sequence>
<evidence type="ECO:0000313" key="11">
    <source>
        <dbReference type="EMBL" id="PJA47470.1"/>
    </source>
</evidence>
<keyword evidence="2" id="KW-0732">Signal</keyword>
<dbReference type="GO" id="GO:0009252">
    <property type="term" value="P:peptidoglycan biosynthetic process"/>
    <property type="evidence" value="ECO:0007669"/>
    <property type="project" value="UniProtKB-KW"/>
</dbReference>
<accession>A0A2M7XHV6</accession>
<comment type="similarity">
    <text evidence="1 9">Belongs to the peptidase S11 family.</text>
</comment>
<evidence type="ECO:0000313" key="12">
    <source>
        <dbReference type="Proteomes" id="UP000229749"/>
    </source>
</evidence>
<reference evidence="12" key="1">
    <citation type="submission" date="2017-09" db="EMBL/GenBank/DDBJ databases">
        <title>Depth-based differentiation of microbial function through sediment-hosted aquifers and enrichment of novel symbionts in the deep terrestrial subsurface.</title>
        <authorList>
            <person name="Probst A.J."/>
            <person name="Ladd B."/>
            <person name="Jarett J.K."/>
            <person name="Geller-Mcgrath D.E."/>
            <person name="Sieber C.M.K."/>
            <person name="Emerson J.B."/>
            <person name="Anantharaman K."/>
            <person name="Thomas B.C."/>
            <person name="Malmstrom R."/>
            <person name="Stieglmeier M."/>
            <person name="Klingl A."/>
            <person name="Woyke T."/>
            <person name="Ryan C.M."/>
            <person name="Banfield J.F."/>
        </authorList>
    </citation>
    <scope>NUCLEOTIDE SEQUENCE [LARGE SCALE GENOMIC DNA]</scope>
</reference>
<name>A0A2M7XHV6_9BACT</name>
<dbReference type="GO" id="GO:0008360">
    <property type="term" value="P:regulation of cell shape"/>
    <property type="evidence" value="ECO:0007669"/>
    <property type="project" value="UniProtKB-KW"/>
</dbReference>
<dbReference type="EMBL" id="PFWS01000019">
    <property type="protein sequence ID" value="PJA47470.1"/>
    <property type="molecule type" value="Genomic_DNA"/>
</dbReference>
<dbReference type="AlphaFoldDB" id="A0A2M7XHV6"/>
<evidence type="ECO:0000256" key="6">
    <source>
        <dbReference type="ARBA" id="ARBA00023316"/>
    </source>
</evidence>
<protein>
    <recommendedName>
        <fullName evidence="10">Peptidase S11 D-alanyl-D-alanine carboxypeptidase A N-terminal domain-containing protein</fullName>
    </recommendedName>
</protein>
<dbReference type="SUPFAM" id="SSF56601">
    <property type="entry name" value="beta-lactamase/transpeptidase-like"/>
    <property type="match status" value="1"/>
</dbReference>
<organism evidence="11 12">
    <name type="scientific">Candidatus Uhrbacteria bacterium CG_4_9_14_3_um_filter_36_7</name>
    <dbReference type="NCBI Taxonomy" id="1975033"/>
    <lineage>
        <taxon>Bacteria</taxon>
        <taxon>Candidatus Uhriibacteriota</taxon>
    </lineage>
</organism>
<keyword evidence="3" id="KW-0378">Hydrolase</keyword>
<evidence type="ECO:0000256" key="2">
    <source>
        <dbReference type="ARBA" id="ARBA00022729"/>
    </source>
</evidence>
<dbReference type="Pfam" id="PF00768">
    <property type="entry name" value="Peptidase_S11"/>
    <property type="match status" value="1"/>
</dbReference>
<evidence type="ECO:0000256" key="5">
    <source>
        <dbReference type="ARBA" id="ARBA00022984"/>
    </source>
</evidence>
<dbReference type="Proteomes" id="UP000229749">
    <property type="component" value="Unassembled WGS sequence"/>
</dbReference>
<keyword evidence="4" id="KW-0133">Cell shape</keyword>
<dbReference type="GO" id="GO:0071555">
    <property type="term" value="P:cell wall organization"/>
    <property type="evidence" value="ECO:0007669"/>
    <property type="project" value="UniProtKB-KW"/>
</dbReference>
<dbReference type="GO" id="GO:0009002">
    <property type="term" value="F:serine-type D-Ala-D-Ala carboxypeptidase activity"/>
    <property type="evidence" value="ECO:0007669"/>
    <property type="project" value="InterPro"/>
</dbReference>
<dbReference type="InterPro" id="IPR018044">
    <property type="entry name" value="Peptidase_S11"/>
</dbReference>
<evidence type="ECO:0000256" key="7">
    <source>
        <dbReference type="PIRSR" id="PIRSR618044-1"/>
    </source>
</evidence>
<evidence type="ECO:0000256" key="9">
    <source>
        <dbReference type="RuleBase" id="RU004016"/>
    </source>
</evidence>
<feature type="domain" description="Peptidase S11 D-alanyl-D-alanine carboxypeptidase A N-terminal" evidence="10">
    <location>
        <begin position="98"/>
        <end position="318"/>
    </location>
</feature>
<evidence type="ECO:0000256" key="1">
    <source>
        <dbReference type="ARBA" id="ARBA00007164"/>
    </source>
</evidence>
<evidence type="ECO:0000259" key="10">
    <source>
        <dbReference type="Pfam" id="PF00768"/>
    </source>
</evidence>
<dbReference type="InterPro" id="IPR001967">
    <property type="entry name" value="Peptidase_S11_N"/>
</dbReference>
<dbReference type="GO" id="GO:0006508">
    <property type="term" value="P:proteolysis"/>
    <property type="evidence" value="ECO:0007669"/>
    <property type="project" value="InterPro"/>
</dbReference>
<feature type="active site" evidence="7">
    <location>
        <position position="189"/>
    </location>
</feature>
<evidence type="ECO:0000256" key="8">
    <source>
        <dbReference type="PIRSR" id="PIRSR618044-2"/>
    </source>
</evidence>
<dbReference type="Gene3D" id="3.40.710.10">
    <property type="entry name" value="DD-peptidase/beta-lactamase superfamily"/>
    <property type="match status" value="1"/>
</dbReference>
<dbReference type="PANTHER" id="PTHR21581">
    <property type="entry name" value="D-ALANYL-D-ALANINE CARBOXYPEPTIDASE"/>
    <property type="match status" value="1"/>
</dbReference>